<name>X1C6R5_9ZZZZ</name>
<proteinExistence type="predicted"/>
<organism evidence="1">
    <name type="scientific">marine sediment metagenome</name>
    <dbReference type="NCBI Taxonomy" id="412755"/>
    <lineage>
        <taxon>unclassified sequences</taxon>
        <taxon>metagenomes</taxon>
        <taxon>ecological metagenomes</taxon>
    </lineage>
</organism>
<protein>
    <submittedName>
        <fullName evidence="1">Uncharacterized protein</fullName>
    </submittedName>
</protein>
<dbReference type="EMBL" id="BART01021758">
    <property type="protein sequence ID" value="GAH03771.1"/>
    <property type="molecule type" value="Genomic_DNA"/>
</dbReference>
<comment type="caution">
    <text evidence="1">The sequence shown here is derived from an EMBL/GenBank/DDBJ whole genome shotgun (WGS) entry which is preliminary data.</text>
</comment>
<gene>
    <name evidence="1" type="ORF">S01H4_40029</name>
</gene>
<accession>X1C6R5</accession>
<dbReference type="AlphaFoldDB" id="X1C6R5"/>
<reference evidence="1" key="1">
    <citation type="journal article" date="2014" name="Front. Microbiol.">
        <title>High frequency of phylogenetically diverse reductive dehalogenase-homologous genes in deep subseafloor sedimentary metagenomes.</title>
        <authorList>
            <person name="Kawai M."/>
            <person name="Futagami T."/>
            <person name="Toyoda A."/>
            <person name="Takaki Y."/>
            <person name="Nishi S."/>
            <person name="Hori S."/>
            <person name="Arai W."/>
            <person name="Tsubouchi T."/>
            <person name="Morono Y."/>
            <person name="Uchiyama I."/>
            <person name="Ito T."/>
            <person name="Fujiyama A."/>
            <person name="Inagaki F."/>
            <person name="Takami H."/>
        </authorList>
    </citation>
    <scope>NUCLEOTIDE SEQUENCE</scope>
    <source>
        <strain evidence="1">Expedition CK06-06</strain>
    </source>
</reference>
<evidence type="ECO:0000313" key="1">
    <source>
        <dbReference type="EMBL" id="GAH03771.1"/>
    </source>
</evidence>
<sequence>MTRKKRVVKKEEAVPVPKPEVVVVNHPEVERAPHERVRITLNMPEMSWSISANSEASALRVMAYCLTNFGIPGERGR</sequence>